<accession>A0A1H5M0D9</accession>
<dbReference type="InterPro" id="IPR006427">
    <property type="entry name" value="Portal_HK97"/>
</dbReference>
<reference evidence="2 3" key="1">
    <citation type="submission" date="2016-10" db="EMBL/GenBank/DDBJ databases">
        <authorList>
            <person name="de Groot N.N."/>
        </authorList>
    </citation>
    <scope>NUCLEOTIDE SEQUENCE [LARGE SCALE GENOMIC DNA]</scope>
    <source>
        <strain evidence="2 3">DSM 22274</strain>
    </source>
</reference>
<dbReference type="InterPro" id="IPR006944">
    <property type="entry name" value="Phage/GTA_portal"/>
</dbReference>
<feature type="region of interest" description="Disordered" evidence="1">
    <location>
        <begin position="421"/>
        <end position="449"/>
    </location>
</feature>
<feature type="compositionally biased region" description="Polar residues" evidence="1">
    <location>
        <begin position="609"/>
        <end position="619"/>
    </location>
</feature>
<dbReference type="RefSeq" id="WP_074711984.1">
    <property type="nucleotide sequence ID" value="NZ_FNTV01000001.1"/>
</dbReference>
<evidence type="ECO:0000256" key="1">
    <source>
        <dbReference type="SAM" id="MobiDB-lite"/>
    </source>
</evidence>
<proteinExistence type="predicted"/>
<dbReference type="EMBL" id="FNTV01000001">
    <property type="protein sequence ID" value="SEE82690.1"/>
    <property type="molecule type" value="Genomic_DNA"/>
</dbReference>
<gene>
    <name evidence="2" type="ORF">SAMN04489740_2692</name>
</gene>
<dbReference type="Proteomes" id="UP000182725">
    <property type="component" value="Unassembled WGS sequence"/>
</dbReference>
<feature type="compositionally biased region" description="Polar residues" evidence="1">
    <location>
        <begin position="634"/>
        <end position="643"/>
    </location>
</feature>
<evidence type="ECO:0000313" key="3">
    <source>
        <dbReference type="Proteomes" id="UP000182725"/>
    </source>
</evidence>
<organism evidence="2 3">
    <name type="scientific">Arthrobacter alpinus</name>
    <dbReference type="NCBI Taxonomy" id="656366"/>
    <lineage>
        <taxon>Bacteria</taxon>
        <taxon>Bacillati</taxon>
        <taxon>Actinomycetota</taxon>
        <taxon>Actinomycetes</taxon>
        <taxon>Micrococcales</taxon>
        <taxon>Micrococcaceae</taxon>
        <taxon>Arthrobacter</taxon>
    </lineage>
</organism>
<dbReference type="AlphaFoldDB" id="A0A1H5M0D9"/>
<name>A0A1H5M0D9_9MICC</name>
<feature type="compositionally biased region" description="Basic and acidic residues" evidence="1">
    <location>
        <begin position="436"/>
        <end position="449"/>
    </location>
</feature>
<evidence type="ECO:0000313" key="2">
    <source>
        <dbReference type="EMBL" id="SEE82690.1"/>
    </source>
</evidence>
<sequence>MGLGDLFRKDSIINQAKSAGAFAPQGMMSIELPAGQTTVTDEMVRALAHSIKGMGPRRLWETQHSVRMVVDFLSRNIGQLGLQSFKMAGDGGRERLRDSPLTRLLSAPNAQMTGYDLMVALVSDLALFDEAWWLVRPTREGGWEIRPLAVDRVSITSGYEIDGNLVVSYSMGTGNKPLVIEQEQLLHFRGWDPGYGRTVSPAVRTLRDVLAEQVASQEFRLKVWENGGQISQYITRPKDAAAWSAEAADRFREGMAGYSSGGGKEGKMPVLEDGMTINQTRFNAKDEQWAEAAQLALETVARAFHINPAMLGATGGVSYANVREFRKMLYGETLGPWLKMIQDRINRFLIPMIGEDPAAYVEFNVKAKLAASFDEQAAVLSSSVGRPWMTADEARALENMPALGGDAAALVTPLNVLVGGQASPRDSAPKSGRVLTKRDPIKLKGAPTRESEKTVEQLLAQFFKRQRKSVLAKINSKASAAWWDKERWDKELADDLYKAAVSVTGQVAADTLDSIGDDPDAYDMGRTQKFLQSVAKSRAEMINQTTEAQVQDAIDNSEDEDYEGEDNSPEHVFDVAEEGRGKGIAQTLLTTFAGFAVTEAAKQRGGDQATKTWVTSSGNPRPEHAAMDGETVGMNDTFSSGQNWPGDPAGGAEGVANCMCEVEITIP</sequence>
<feature type="compositionally biased region" description="Acidic residues" evidence="1">
    <location>
        <begin position="555"/>
        <end position="567"/>
    </location>
</feature>
<feature type="region of interest" description="Disordered" evidence="1">
    <location>
        <begin position="546"/>
        <end position="568"/>
    </location>
</feature>
<dbReference type="Pfam" id="PF04860">
    <property type="entry name" value="Phage_portal"/>
    <property type="match status" value="1"/>
</dbReference>
<protein>
    <submittedName>
        <fullName evidence="2">Phage portal protein, HK97 family</fullName>
    </submittedName>
</protein>
<feature type="region of interest" description="Disordered" evidence="1">
    <location>
        <begin position="607"/>
        <end position="649"/>
    </location>
</feature>
<dbReference type="NCBIfam" id="TIGR01537">
    <property type="entry name" value="portal_HK97"/>
    <property type="match status" value="1"/>
</dbReference>